<comment type="caution">
    <text evidence="2">The sequence shown here is derived from an EMBL/GenBank/DDBJ whole genome shotgun (WGS) entry which is preliminary data.</text>
</comment>
<feature type="compositionally biased region" description="Basic residues" evidence="1">
    <location>
        <begin position="40"/>
        <end position="56"/>
    </location>
</feature>
<keyword evidence="3" id="KW-1185">Reference proteome</keyword>
<evidence type="ECO:0000256" key="1">
    <source>
        <dbReference type="SAM" id="MobiDB-lite"/>
    </source>
</evidence>
<reference evidence="2 3" key="1">
    <citation type="submission" date="2023-02" db="EMBL/GenBank/DDBJ databases">
        <title>LHISI_Scaffold_Assembly.</title>
        <authorList>
            <person name="Stuart O.P."/>
            <person name="Cleave R."/>
            <person name="Magrath M.J.L."/>
            <person name="Mikheyev A.S."/>
        </authorList>
    </citation>
    <scope>NUCLEOTIDE SEQUENCE [LARGE SCALE GENOMIC DNA]</scope>
    <source>
        <strain evidence="2">Daus_M_001</strain>
        <tissue evidence="2">Leg muscle</tissue>
    </source>
</reference>
<evidence type="ECO:0000313" key="2">
    <source>
        <dbReference type="EMBL" id="KAJ8883019.1"/>
    </source>
</evidence>
<evidence type="ECO:0000313" key="3">
    <source>
        <dbReference type="Proteomes" id="UP001159363"/>
    </source>
</evidence>
<organism evidence="2 3">
    <name type="scientific">Dryococelus australis</name>
    <dbReference type="NCBI Taxonomy" id="614101"/>
    <lineage>
        <taxon>Eukaryota</taxon>
        <taxon>Metazoa</taxon>
        <taxon>Ecdysozoa</taxon>
        <taxon>Arthropoda</taxon>
        <taxon>Hexapoda</taxon>
        <taxon>Insecta</taxon>
        <taxon>Pterygota</taxon>
        <taxon>Neoptera</taxon>
        <taxon>Polyneoptera</taxon>
        <taxon>Phasmatodea</taxon>
        <taxon>Verophasmatodea</taxon>
        <taxon>Anareolatae</taxon>
        <taxon>Phasmatidae</taxon>
        <taxon>Eurycanthinae</taxon>
        <taxon>Dryococelus</taxon>
    </lineage>
</organism>
<protein>
    <submittedName>
        <fullName evidence="2">Uncharacterized protein</fullName>
    </submittedName>
</protein>
<gene>
    <name evidence="2" type="ORF">PR048_014858</name>
</gene>
<name>A0ABQ9HFB6_9NEOP</name>
<feature type="region of interest" description="Disordered" evidence="1">
    <location>
        <begin position="521"/>
        <end position="556"/>
    </location>
</feature>
<proteinExistence type="predicted"/>
<feature type="region of interest" description="Disordered" evidence="1">
    <location>
        <begin position="40"/>
        <end position="71"/>
    </location>
</feature>
<dbReference type="Proteomes" id="UP001159363">
    <property type="component" value="Chromosome 4"/>
</dbReference>
<dbReference type="EMBL" id="JARBHB010000005">
    <property type="protein sequence ID" value="KAJ8883019.1"/>
    <property type="molecule type" value="Genomic_DNA"/>
</dbReference>
<accession>A0ABQ9HFB6</accession>
<feature type="region of interest" description="Disordered" evidence="1">
    <location>
        <begin position="407"/>
        <end position="453"/>
    </location>
</feature>
<sequence length="811" mass="90094">MVACRPEAESHRQSPAILRVVSQPALINLLIKQLSSARGARAHAHTHTHTHSRTRTCKQPPLPPDGDKSSYTDCKGRQRGEFTRVSAANDVSHAYREPFSLDGMFYCVQRRPFKPLHIGYLRMNKHDRRFEPRHTWWRRRRLGREKKSPSQRGLNYSPLASSVGPCPDYYITDVGFQTPVYLDTYFYAFEAQKKREDPGENGTCIKFPVAAMRMLRTGGWDMRRSQFTLELLKVDPSNRYTQCDENTCTQRRFKASRSAATANLMSVAVSPLSLPHSRVQLLYWAAIGYSRVPKPACTVRALPHVHFHARANAFRACTCSCVDLFPQTGLDGEILASPSRLFVASSAQHRARHPIGKTILHFVRHVPAVCGSSARGPTAVFQIFTFRTRNVGHNTLHARNKRKFTNRIAFPDRRKVESNLRPQQQEDDNYEPTAALHRNASTKKHQKSARTDDLSASITGELPWLRSSIITQTIPSPPSLLQPIDCTSGASLPLSTNNIYEEQPASTTLHTPHSVCPAQRTNTVGADHEPLTGQEAPDTLKMPRPPPPTTRIGFNSRRGRFPDFRTWVIVPDDAAGRRVFSGISRFRHSCILASLHTHLVLQPSAFKITIVLQAPSRTVGFTRRFHTLSSIQATNSSPAVVPQSPVVVHISLSSRKLSQTASIKDSRPLGCSSIYSVLGRHLETSPTRVMRRGGLRCQPVSPESLSSSLNVSETLASERRSVTPASLAAVSIRGFLRRGEGVRGPGSIVPSRGEGEVGLRLRRGAAESATVAARNSAPSLSLFVRNRLCRMWTSVQCQSVDVCTTLGFSSQ</sequence>